<organism evidence="1">
    <name type="scientific">Trypanosoma congolense (strain IL3000)</name>
    <dbReference type="NCBI Taxonomy" id="1068625"/>
    <lineage>
        <taxon>Eukaryota</taxon>
        <taxon>Discoba</taxon>
        <taxon>Euglenozoa</taxon>
        <taxon>Kinetoplastea</taxon>
        <taxon>Metakinetoplastina</taxon>
        <taxon>Trypanosomatida</taxon>
        <taxon>Trypanosomatidae</taxon>
        <taxon>Trypanosoma</taxon>
        <taxon>Nannomonas</taxon>
    </lineage>
</organism>
<evidence type="ECO:0000313" key="1">
    <source>
        <dbReference type="EMBL" id="CCC92430.1"/>
    </source>
</evidence>
<gene>
    <name evidence="1" type="ORF">TCIL3000_8_6570</name>
</gene>
<reference evidence="1" key="1">
    <citation type="journal article" date="2012" name="Proc. Natl. Acad. Sci. U.S.A.">
        <title>Antigenic diversity is generated by distinct evolutionary mechanisms in African trypanosome species.</title>
        <authorList>
            <person name="Jackson A.P."/>
            <person name="Berry A."/>
            <person name="Aslett M."/>
            <person name="Allison H.C."/>
            <person name="Burton P."/>
            <person name="Vavrova-Anderson J."/>
            <person name="Brown R."/>
            <person name="Browne H."/>
            <person name="Corton N."/>
            <person name="Hauser H."/>
            <person name="Gamble J."/>
            <person name="Gilderthorp R."/>
            <person name="Marcello L."/>
            <person name="McQuillan J."/>
            <person name="Otto T.D."/>
            <person name="Quail M.A."/>
            <person name="Sanders M.J."/>
            <person name="van Tonder A."/>
            <person name="Ginger M.L."/>
            <person name="Field M.C."/>
            <person name="Barry J.D."/>
            <person name="Hertz-Fowler C."/>
            <person name="Berriman M."/>
        </authorList>
    </citation>
    <scope>NUCLEOTIDE SEQUENCE</scope>
    <source>
        <strain evidence="1">IL3000</strain>
    </source>
</reference>
<name>G0USR7_TRYCI</name>
<dbReference type="EMBL" id="HE575321">
    <property type="protein sequence ID" value="CCC92430.1"/>
    <property type="molecule type" value="Genomic_DNA"/>
</dbReference>
<protein>
    <submittedName>
        <fullName evidence="1">Uncharacterized protein</fullName>
    </submittedName>
</protein>
<proteinExistence type="predicted"/>
<accession>G0USR7</accession>
<sequence length="110" mass="12497">MYISRTRVKTLYMHVYNNNKELAWCPVVHDGFHRHNTSLLTLNHPSWGVQEEKEGDSSCATLRLSQQQEVLPGTPPPSKHRRARARLAFFSPFTTSTVAAQQHNLQLATG</sequence>
<dbReference type="AlphaFoldDB" id="G0USR7"/>